<dbReference type="InterPro" id="IPR025285">
    <property type="entry name" value="DUF4145"/>
</dbReference>
<feature type="domain" description="DUF4145" evidence="1">
    <location>
        <begin position="35"/>
        <end position="121"/>
    </location>
</feature>
<name>A0A169QD64_9HYPH</name>
<dbReference type="AlphaFoldDB" id="A0A169QD64"/>
<reference evidence="2 3" key="1">
    <citation type="journal article" date="2016" name="Genome Announc.">
        <title>Complete Genome Sequence of Methylobacterium populi P-1M, Isolated from Pink-Pigmented Household Biofilm.</title>
        <authorList>
            <person name="Morohoshi T."/>
            <person name="Ikeda T."/>
        </authorList>
    </citation>
    <scope>NUCLEOTIDE SEQUENCE [LARGE SCALE GENOMIC DNA]</scope>
    <source>
        <strain evidence="2 3">P-1M</strain>
    </source>
</reference>
<dbReference type="Proteomes" id="UP000218288">
    <property type="component" value="Chromosome"/>
</dbReference>
<proteinExistence type="predicted"/>
<evidence type="ECO:0000313" key="3">
    <source>
        <dbReference type="Proteomes" id="UP000218288"/>
    </source>
</evidence>
<dbReference type="Pfam" id="PF13643">
    <property type="entry name" value="DUF4145"/>
    <property type="match status" value="1"/>
</dbReference>
<evidence type="ECO:0000313" key="2">
    <source>
        <dbReference type="EMBL" id="BAU88719.1"/>
    </source>
</evidence>
<gene>
    <name evidence="2" type="ORF">MPPM_0114</name>
</gene>
<accession>A0A169QD64</accession>
<evidence type="ECO:0000259" key="1">
    <source>
        <dbReference type="Pfam" id="PF13643"/>
    </source>
</evidence>
<organism evidence="2 3">
    <name type="scientific">Methylorubrum populi</name>
    <dbReference type="NCBI Taxonomy" id="223967"/>
    <lineage>
        <taxon>Bacteria</taxon>
        <taxon>Pseudomonadati</taxon>
        <taxon>Pseudomonadota</taxon>
        <taxon>Alphaproteobacteria</taxon>
        <taxon>Hyphomicrobiales</taxon>
        <taxon>Methylobacteriaceae</taxon>
        <taxon>Methylorubrum</taxon>
    </lineage>
</organism>
<protein>
    <recommendedName>
        <fullName evidence="1">DUF4145 domain-containing protein</fullName>
    </recommendedName>
</protein>
<sequence length="151" mass="16863">MADGDIWNSPQLVYPTSDLLANPKASQNIRKAFDEACSCYRADAYTASAIMCRKTLEGICEAHGVSERTLASSLKKMLDSGLIDDRLFQWSDLLRLAGNEAAHGAGLTISQPDAKDILDFTAAIMDYMFSYRDRFEEFKARRIKPNQGRDT</sequence>
<dbReference type="EMBL" id="AP014809">
    <property type="protein sequence ID" value="BAU88719.1"/>
    <property type="molecule type" value="Genomic_DNA"/>
</dbReference>
<dbReference type="OrthoDB" id="1417974at2"/>